<protein>
    <submittedName>
        <fullName evidence="2">Uncharacterized protein</fullName>
    </submittedName>
</protein>
<name>A0A1D8GJA7_9FIRM</name>
<proteinExistence type="predicted"/>
<reference evidence="2 3" key="1">
    <citation type="submission" date="2016-09" db="EMBL/GenBank/DDBJ databases">
        <title>Genomic analysis reveals versatility of anaerobic energy metabolism of Geosporobacter ferrireducens IRF9 of phylum Firmicutes.</title>
        <authorList>
            <person name="Kim S.-J."/>
        </authorList>
    </citation>
    <scope>NUCLEOTIDE SEQUENCE [LARGE SCALE GENOMIC DNA]</scope>
    <source>
        <strain evidence="2 3">IRF9</strain>
    </source>
</reference>
<organism evidence="2 3">
    <name type="scientific">Geosporobacter ferrireducens</name>
    <dbReference type="NCBI Taxonomy" id="1424294"/>
    <lineage>
        <taxon>Bacteria</taxon>
        <taxon>Bacillati</taxon>
        <taxon>Bacillota</taxon>
        <taxon>Clostridia</taxon>
        <taxon>Peptostreptococcales</taxon>
        <taxon>Thermotaleaceae</taxon>
        <taxon>Geosporobacter</taxon>
    </lineage>
</organism>
<sequence>MDKPVKKRFFKTSTGSLLYVLILLVILTILHCDFWNWGNPNIYFGWMPQEFLYRTIFLIVFIPLANYSIQKLSWPLPKAKAEIKDKVGE</sequence>
<accession>A0A1D8GJA7</accession>
<gene>
    <name evidence="2" type="ORF">Gferi_16355</name>
</gene>
<feature type="transmembrane region" description="Helical" evidence="1">
    <location>
        <begin position="51"/>
        <end position="69"/>
    </location>
</feature>
<dbReference type="AlphaFoldDB" id="A0A1D8GJA7"/>
<evidence type="ECO:0000313" key="3">
    <source>
        <dbReference type="Proteomes" id="UP000095743"/>
    </source>
</evidence>
<dbReference type="OrthoDB" id="283209at2"/>
<keyword evidence="3" id="KW-1185">Reference proteome</keyword>
<keyword evidence="1" id="KW-0472">Membrane</keyword>
<feature type="transmembrane region" description="Helical" evidence="1">
    <location>
        <begin position="12"/>
        <end position="31"/>
    </location>
</feature>
<evidence type="ECO:0000313" key="2">
    <source>
        <dbReference type="EMBL" id="AOT70997.1"/>
    </source>
</evidence>
<dbReference type="STRING" id="1424294.Gferi_16355"/>
<keyword evidence="1" id="KW-0812">Transmembrane</keyword>
<keyword evidence="1" id="KW-1133">Transmembrane helix</keyword>
<dbReference type="KEGG" id="gfe:Gferi_16355"/>
<dbReference type="EMBL" id="CP017269">
    <property type="protein sequence ID" value="AOT70997.1"/>
    <property type="molecule type" value="Genomic_DNA"/>
</dbReference>
<evidence type="ECO:0000256" key="1">
    <source>
        <dbReference type="SAM" id="Phobius"/>
    </source>
</evidence>
<dbReference type="Proteomes" id="UP000095743">
    <property type="component" value="Chromosome"/>
</dbReference>
<dbReference type="RefSeq" id="WP_069978354.1">
    <property type="nucleotide sequence ID" value="NZ_CP017269.1"/>
</dbReference>